<dbReference type="SUPFAM" id="SSF109604">
    <property type="entry name" value="HD-domain/PDEase-like"/>
    <property type="match status" value="1"/>
</dbReference>
<dbReference type="InterPro" id="IPR007828">
    <property type="entry name" value="Inositol_oxygenase"/>
</dbReference>
<evidence type="ECO:0000256" key="8">
    <source>
        <dbReference type="ARBA" id="ARBA00023002"/>
    </source>
</evidence>
<evidence type="ECO:0000256" key="1">
    <source>
        <dbReference type="ARBA" id="ARBA00004496"/>
    </source>
</evidence>
<feature type="binding site" evidence="13">
    <location>
        <position position="105"/>
    </location>
    <ligand>
        <name>Fe cation</name>
        <dbReference type="ChEBI" id="CHEBI:24875"/>
        <label>1</label>
    </ligand>
</feature>
<evidence type="ECO:0000256" key="7">
    <source>
        <dbReference type="ARBA" id="ARBA00022723"/>
    </source>
</evidence>
<dbReference type="EMBL" id="QCYY01000951">
    <property type="protein sequence ID" value="ROT81593.1"/>
    <property type="molecule type" value="Genomic_DNA"/>
</dbReference>
<dbReference type="STRING" id="6689.A0A3R7PZ16"/>
<keyword evidence="6 14" id="KW-0963">Cytoplasm</keyword>
<dbReference type="GO" id="GO:0005506">
    <property type="term" value="F:iron ion binding"/>
    <property type="evidence" value="ECO:0007669"/>
    <property type="project" value="InterPro"/>
</dbReference>
<dbReference type="PANTHER" id="PTHR12588">
    <property type="entry name" value="MYOINOSITOL OXYGENASE"/>
    <property type="match status" value="1"/>
</dbReference>
<evidence type="ECO:0000256" key="14">
    <source>
        <dbReference type="RuleBase" id="RU367039"/>
    </source>
</evidence>
<evidence type="ECO:0000256" key="9">
    <source>
        <dbReference type="ARBA" id="ARBA00023004"/>
    </source>
</evidence>
<accession>A0A3R7PZ16</accession>
<evidence type="ECO:0000256" key="5">
    <source>
        <dbReference type="ARBA" id="ARBA00019269"/>
    </source>
</evidence>
<evidence type="ECO:0000256" key="12">
    <source>
        <dbReference type="PIRSR" id="PIRSR607828-1"/>
    </source>
</evidence>
<dbReference type="EC" id="1.13.99.1" evidence="4 14"/>
<dbReference type="AlphaFoldDB" id="A0A3R7PZ16"/>
<comment type="catalytic activity">
    <reaction evidence="11 14">
        <text>myo-inositol + O2 = D-glucuronate + H2O + H(+)</text>
        <dbReference type="Rhea" id="RHEA:23696"/>
        <dbReference type="ChEBI" id="CHEBI:15377"/>
        <dbReference type="ChEBI" id="CHEBI:15378"/>
        <dbReference type="ChEBI" id="CHEBI:15379"/>
        <dbReference type="ChEBI" id="CHEBI:17268"/>
        <dbReference type="ChEBI" id="CHEBI:58720"/>
        <dbReference type="EC" id="1.13.99.1"/>
    </reaction>
</comment>
<feature type="binding site" evidence="12">
    <location>
        <begin position="148"/>
        <end position="149"/>
    </location>
    <ligand>
        <name>substrate</name>
    </ligand>
</feature>
<dbReference type="GO" id="GO:0005737">
    <property type="term" value="C:cytoplasm"/>
    <property type="evidence" value="ECO:0007669"/>
    <property type="project" value="UniProtKB-SubCell"/>
</dbReference>
<proteinExistence type="inferred from homology"/>
<feature type="binding site" evidence="13">
    <location>
        <position position="131"/>
    </location>
    <ligand>
        <name>Fe cation</name>
        <dbReference type="ChEBI" id="CHEBI:24875"/>
        <label>1</label>
    </ligand>
</feature>
<dbReference type="UniPathway" id="UPA00111">
    <property type="reaction ID" value="UER00527"/>
</dbReference>
<feature type="binding site" evidence="12">
    <location>
        <position position="33"/>
    </location>
    <ligand>
        <name>substrate</name>
    </ligand>
</feature>
<reference evidence="15 16" key="2">
    <citation type="submission" date="2019-01" db="EMBL/GenBank/DDBJ databases">
        <title>The decoding of complex shrimp genome reveals the adaptation for benthos swimmer, frequently molting mechanism and breeding impact on genome.</title>
        <authorList>
            <person name="Sun Y."/>
            <person name="Gao Y."/>
            <person name="Yu Y."/>
        </authorList>
    </citation>
    <scope>NUCLEOTIDE SEQUENCE [LARGE SCALE GENOMIC DNA]</scope>
    <source>
        <tissue evidence="15">Muscle</tissue>
    </source>
</reference>
<evidence type="ECO:0000256" key="10">
    <source>
        <dbReference type="ARBA" id="ARBA00029668"/>
    </source>
</evidence>
<evidence type="ECO:0000256" key="4">
    <source>
        <dbReference type="ARBA" id="ARBA00011919"/>
    </source>
</evidence>
<dbReference type="OrthoDB" id="5151075at2759"/>
<feature type="binding site" evidence="12">
    <location>
        <begin position="92"/>
        <end position="94"/>
    </location>
    <ligand>
        <name>substrate</name>
    </ligand>
</feature>
<feature type="binding site" evidence="13">
    <location>
        <position position="130"/>
    </location>
    <ligand>
        <name>Fe cation</name>
        <dbReference type="ChEBI" id="CHEBI:24875"/>
        <label>1</label>
    </ligand>
</feature>
<organism evidence="15 16">
    <name type="scientific">Penaeus vannamei</name>
    <name type="common">Whiteleg shrimp</name>
    <name type="synonym">Litopenaeus vannamei</name>
    <dbReference type="NCBI Taxonomy" id="6689"/>
    <lineage>
        <taxon>Eukaryota</taxon>
        <taxon>Metazoa</taxon>
        <taxon>Ecdysozoa</taxon>
        <taxon>Arthropoda</taxon>
        <taxon>Crustacea</taxon>
        <taxon>Multicrustacea</taxon>
        <taxon>Malacostraca</taxon>
        <taxon>Eumalacostraca</taxon>
        <taxon>Eucarida</taxon>
        <taxon>Decapoda</taxon>
        <taxon>Dendrobranchiata</taxon>
        <taxon>Penaeoidea</taxon>
        <taxon>Penaeidae</taxon>
        <taxon>Penaeus</taxon>
    </lineage>
</organism>
<dbReference type="Pfam" id="PF05153">
    <property type="entry name" value="MIOX"/>
    <property type="match status" value="1"/>
</dbReference>
<comment type="similarity">
    <text evidence="3 14">Belongs to the myo-inositol oxygenase family.</text>
</comment>
<keyword evidence="9 13" id="KW-0408">Iron</keyword>
<evidence type="ECO:0000256" key="6">
    <source>
        <dbReference type="ARBA" id="ARBA00022490"/>
    </source>
</evidence>
<keyword evidence="8 14" id="KW-0560">Oxidoreductase</keyword>
<feature type="binding site" evidence="12">
    <location>
        <position position="134"/>
    </location>
    <ligand>
        <name>substrate</name>
    </ligand>
</feature>
<comment type="caution">
    <text evidence="15">The sequence shown here is derived from an EMBL/GenBank/DDBJ whole genome shotgun (WGS) entry which is preliminary data.</text>
</comment>
<feature type="binding site" evidence="13">
    <location>
        <position position="260"/>
    </location>
    <ligand>
        <name>Fe cation</name>
        <dbReference type="ChEBI" id="CHEBI:24875"/>
        <label>1</label>
    </ligand>
</feature>
<dbReference type="GO" id="GO:0019310">
    <property type="term" value="P:inositol catabolic process"/>
    <property type="evidence" value="ECO:0007669"/>
    <property type="project" value="UniProtKB-UniRule"/>
</dbReference>
<evidence type="ECO:0000256" key="2">
    <source>
        <dbReference type="ARBA" id="ARBA00005167"/>
    </source>
</evidence>
<comment type="subcellular location">
    <subcellularLocation>
        <location evidence="1 14">Cytoplasm</location>
    </subcellularLocation>
</comment>
<gene>
    <name evidence="15" type="ORF">C7M84_025266</name>
</gene>
<dbReference type="Proteomes" id="UP000283509">
    <property type="component" value="Unassembled WGS sequence"/>
</dbReference>
<evidence type="ECO:0000256" key="13">
    <source>
        <dbReference type="PIRSR" id="PIRSR607828-2"/>
    </source>
</evidence>
<reference evidence="15 16" key="1">
    <citation type="submission" date="2018-04" db="EMBL/GenBank/DDBJ databases">
        <authorList>
            <person name="Zhang X."/>
            <person name="Yuan J."/>
            <person name="Li F."/>
            <person name="Xiang J."/>
        </authorList>
    </citation>
    <scope>NUCLEOTIDE SEQUENCE [LARGE SCALE GENOMIC DNA]</scope>
    <source>
        <tissue evidence="15">Muscle</tissue>
    </source>
</reference>
<comment type="pathway">
    <text evidence="2 14">Polyol metabolism; myo-inositol degradation into D-glucuronate; D-glucuronate from myo-inositol: step 1/1.</text>
</comment>
<keyword evidence="16" id="KW-1185">Reference proteome</keyword>
<feature type="binding site" evidence="12">
    <location>
        <begin position="227"/>
        <end position="228"/>
    </location>
    <ligand>
        <name>substrate</name>
    </ligand>
</feature>
<comment type="cofactor">
    <cofactor evidence="13 14">
        <name>Fe cation</name>
        <dbReference type="ChEBI" id="CHEBI:24875"/>
    </cofactor>
    <text evidence="13 14">Binds 2 iron ions per subunit.</text>
</comment>
<feature type="binding site" evidence="13">
    <location>
        <position position="227"/>
    </location>
    <ligand>
        <name>Fe cation</name>
        <dbReference type="ChEBI" id="CHEBI:24875"/>
        <label>1</label>
    </ligand>
</feature>
<evidence type="ECO:0000313" key="15">
    <source>
        <dbReference type="EMBL" id="ROT81593.1"/>
    </source>
</evidence>
<keyword evidence="7 13" id="KW-0479">Metal-binding</keyword>
<name>A0A3R7PZ16_PENVA</name>
<feature type="binding site" evidence="13">
    <location>
        <position position="201"/>
    </location>
    <ligand>
        <name>Fe cation</name>
        <dbReference type="ChEBI" id="CHEBI:24875"/>
        <label>1</label>
    </ligand>
</feature>
<sequence length="292" mass="34372">MADSSSTPRILMVDPSLAFRPEDVIKESGWQFRNYVEDSDDPQLKQVKETYLKMHTYQTVDYVKKKHEHWRKFDKFEATILEALQKLNALVDESDPDVSVPNIVHAFQTAERIRAAHPDKDWLQLTGLIHDLGKVMAFYGEPQFSTVGDTFVVGCEVGKSVVYRDTTFHDNPDTKNPKFNTKYGIYEPNCGLDKVYLSWGHDEYMYHVLKHNNSTLPEEGLYMIRYHSFYPWHTGGDYMHLCDNRDLEMLPWIREFNKFDLYTKKEEVPDIEELKPYYQSLIDKYCPGTLKW</sequence>
<protein>
    <recommendedName>
        <fullName evidence="5 14">Inositol oxygenase</fullName>
        <ecNumber evidence="4 14">1.13.99.1</ecNumber>
    </recommendedName>
    <alternativeName>
        <fullName evidence="10 14">Myo-inositol oxygenase</fullName>
    </alternativeName>
</protein>
<evidence type="ECO:0000256" key="11">
    <source>
        <dbReference type="ARBA" id="ARBA00048271"/>
    </source>
</evidence>
<evidence type="ECO:0000256" key="3">
    <source>
        <dbReference type="ARBA" id="ARBA00005286"/>
    </source>
</evidence>
<dbReference type="GO" id="GO:0050113">
    <property type="term" value="F:inositol oxygenase activity"/>
    <property type="evidence" value="ECO:0007669"/>
    <property type="project" value="UniProtKB-UniRule"/>
</dbReference>
<dbReference type="PANTHER" id="PTHR12588:SF0">
    <property type="entry name" value="INOSITOL OXYGENASE"/>
    <property type="match status" value="1"/>
</dbReference>
<evidence type="ECO:0000313" key="16">
    <source>
        <dbReference type="Proteomes" id="UP000283509"/>
    </source>
</evidence>